<feature type="region of interest" description="Disordered" evidence="1">
    <location>
        <begin position="1"/>
        <end position="26"/>
    </location>
</feature>
<keyword evidence="3" id="KW-1185">Reference proteome</keyword>
<evidence type="ECO:0000313" key="3">
    <source>
        <dbReference type="Proteomes" id="UP000717328"/>
    </source>
</evidence>
<dbReference type="EMBL" id="JABCKI010000587">
    <property type="protein sequence ID" value="KAG5650024.1"/>
    <property type="molecule type" value="Genomic_DNA"/>
</dbReference>
<dbReference type="AlphaFoldDB" id="A0A9P7KHP9"/>
<gene>
    <name evidence="2" type="ORF">H0H81_001043</name>
</gene>
<reference evidence="2" key="1">
    <citation type="submission" date="2021-02" db="EMBL/GenBank/DDBJ databases">
        <authorList>
            <person name="Nieuwenhuis M."/>
            <person name="Van De Peppel L.J.J."/>
        </authorList>
    </citation>
    <scope>NUCLEOTIDE SEQUENCE</scope>
    <source>
        <strain evidence="2">D49</strain>
    </source>
</reference>
<feature type="compositionally biased region" description="Polar residues" evidence="1">
    <location>
        <begin position="52"/>
        <end position="63"/>
    </location>
</feature>
<protein>
    <submittedName>
        <fullName evidence="2">Uncharacterized protein</fullName>
    </submittedName>
</protein>
<reference evidence="2" key="2">
    <citation type="submission" date="2021-10" db="EMBL/GenBank/DDBJ databases">
        <title>Phylogenomics reveals ancestral predisposition of the termite-cultivated fungus Termitomyces towards a domesticated lifestyle.</title>
        <authorList>
            <person name="Auxier B."/>
            <person name="Grum-Grzhimaylo A."/>
            <person name="Cardenas M.E."/>
            <person name="Lodge J.D."/>
            <person name="Laessoe T."/>
            <person name="Pedersen O."/>
            <person name="Smith M.E."/>
            <person name="Kuyper T.W."/>
            <person name="Franco-Molano E.A."/>
            <person name="Baroni T.J."/>
            <person name="Aanen D.K."/>
        </authorList>
    </citation>
    <scope>NUCLEOTIDE SEQUENCE</scope>
    <source>
        <strain evidence="2">D49</strain>
    </source>
</reference>
<feature type="region of interest" description="Disordered" evidence="1">
    <location>
        <begin position="45"/>
        <end position="64"/>
    </location>
</feature>
<evidence type="ECO:0000256" key="1">
    <source>
        <dbReference type="SAM" id="MobiDB-lite"/>
    </source>
</evidence>
<proteinExistence type="predicted"/>
<sequence length="126" mass="13758">MLDAAPYKCSDPPPPRGLLASTHAHQTDKHRLVCRLDAEKKEWEPSVLLSDDNGSPASQSSVSGVIGRDRKKWLQARRVLLSPSLTGAHHKAIKLEILHAGDEIVLCAGSHKEEALAVENCDPLLR</sequence>
<organism evidence="2 3">
    <name type="scientific">Sphagnurus paluster</name>
    <dbReference type="NCBI Taxonomy" id="117069"/>
    <lineage>
        <taxon>Eukaryota</taxon>
        <taxon>Fungi</taxon>
        <taxon>Dikarya</taxon>
        <taxon>Basidiomycota</taxon>
        <taxon>Agaricomycotina</taxon>
        <taxon>Agaricomycetes</taxon>
        <taxon>Agaricomycetidae</taxon>
        <taxon>Agaricales</taxon>
        <taxon>Tricholomatineae</taxon>
        <taxon>Lyophyllaceae</taxon>
        <taxon>Sphagnurus</taxon>
    </lineage>
</organism>
<name>A0A9P7KHP9_9AGAR</name>
<comment type="caution">
    <text evidence="2">The sequence shown here is derived from an EMBL/GenBank/DDBJ whole genome shotgun (WGS) entry which is preliminary data.</text>
</comment>
<dbReference type="Proteomes" id="UP000717328">
    <property type="component" value="Unassembled WGS sequence"/>
</dbReference>
<accession>A0A9P7KHP9</accession>
<evidence type="ECO:0000313" key="2">
    <source>
        <dbReference type="EMBL" id="KAG5650024.1"/>
    </source>
</evidence>